<keyword evidence="3" id="KW-0282">Flagellum</keyword>
<proteinExistence type="predicted"/>
<keyword evidence="4" id="KW-1185">Reference proteome</keyword>
<protein>
    <submittedName>
        <fullName evidence="3">Flagellar hook-length control protein FliK</fullName>
    </submittedName>
</protein>
<organism evidence="3 4">
    <name type="scientific">Virgibacillus sediminis</name>
    <dbReference type="NCBI Taxonomy" id="202260"/>
    <lineage>
        <taxon>Bacteria</taxon>
        <taxon>Bacillati</taxon>
        <taxon>Bacillota</taxon>
        <taxon>Bacilli</taxon>
        <taxon>Bacillales</taxon>
        <taxon>Bacillaceae</taxon>
        <taxon>Virgibacillus</taxon>
    </lineage>
</organism>
<gene>
    <name evidence="3" type="ORF">ACFODW_17425</name>
</gene>
<reference evidence="4" key="1">
    <citation type="journal article" date="2019" name="Int. J. Syst. Evol. Microbiol.">
        <title>The Global Catalogue of Microorganisms (GCM) 10K type strain sequencing project: providing services to taxonomists for standard genome sequencing and annotation.</title>
        <authorList>
            <consortium name="The Broad Institute Genomics Platform"/>
            <consortium name="The Broad Institute Genome Sequencing Center for Infectious Disease"/>
            <person name="Wu L."/>
            <person name="Ma J."/>
        </authorList>
    </citation>
    <scope>NUCLEOTIDE SEQUENCE [LARGE SCALE GENOMIC DNA]</scope>
    <source>
        <strain evidence="4">KCTC 13193</strain>
    </source>
</reference>
<dbReference type="InterPro" id="IPR038610">
    <property type="entry name" value="FliK-like_C_sf"/>
</dbReference>
<evidence type="ECO:0000259" key="2">
    <source>
        <dbReference type="Pfam" id="PF02120"/>
    </source>
</evidence>
<dbReference type="Gene3D" id="3.30.750.140">
    <property type="match status" value="1"/>
</dbReference>
<sequence length="417" mass="46273">MMINMGQFLQMAKNAQQPMQPNEGVSSFQLILSEQTEDLLITEGTPFLDSYKGGNEAGNAWTVVDELLTANQVDELPHGTLMVSETELPADMADALGELLQEHGIQVEIPEQEVSLSLNNPIPSNTGKVEMDSGLLKELREMQSTFTSIASSLESGSSLRKAAAEVMALLQRWTALEKNHGDLTHKLTDTGAQKQEQPTLWSELLRTFQKRDGMAGKQLYGNEAKVTNADVAKWLGKLINAKESPVRTETAQAITGANLPITKLEQYVIHIQHSPESKSAEQQLLEEFQKVIKASSFTAQTNNQMVMTIRPDTLGEMTLKFTQVNGEMMVKILVTSQSAKEMLESNMGQLRTMFSPHQVAVEKQDVSIQSQQDVQEDLAGDHPPEQDNDYPNNDEDGDSDTEMDFAEKMEEIMNEKV</sequence>
<evidence type="ECO:0000313" key="4">
    <source>
        <dbReference type="Proteomes" id="UP001595387"/>
    </source>
</evidence>
<comment type="caution">
    <text evidence="3">The sequence shown here is derived from an EMBL/GenBank/DDBJ whole genome shotgun (WGS) entry which is preliminary data.</text>
</comment>
<dbReference type="Pfam" id="PF02120">
    <property type="entry name" value="Flg_hook"/>
    <property type="match status" value="1"/>
</dbReference>
<dbReference type="RefSeq" id="WP_390308105.1">
    <property type="nucleotide sequence ID" value="NZ_JBHRRZ010000040.1"/>
</dbReference>
<keyword evidence="3" id="KW-0969">Cilium</keyword>
<dbReference type="Proteomes" id="UP001595387">
    <property type="component" value="Unassembled WGS sequence"/>
</dbReference>
<name>A0ABV7AAX5_9BACI</name>
<feature type="domain" description="Flagellar hook-length control protein-like C-terminal" evidence="2">
    <location>
        <begin position="297"/>
        <end position="373"/>
    </location>
</feature>
<evidence type="ECO:0000313" key="3">
    <source>
        <dbReference type="EMBL" id="MFC2950106.1"/>
    </source>
</evidence>
<accession>A0ABV7AAX5</accession>
<feature type="compositionally biased region" description="Acidic residues" evidence="1">
    <location>
        <begin position="386"/>
        <end position="403"/>
    </location>
</feature>
<keyword evidence="3" id="KW-0966">Cell projection</keyword>
<dbReference type="InterPro" id="IPR021136">
    <property type="entry name" value="Flagellar_hook_control-like_C"/>
</dbReference>
<dbReference type="EMBL" id="JBHRRZ010000040">
    <property type="protein sequence ID" value="MFC2950106.1"/>
    <property type="molecule type" value="Genomic_DNA"/>
</dbReference>
<feature type="region of interest" description="Disordered" evidence="1">
    <location>
        <begin position="363"/>
        <end position="403"/>
    </location>
</feature>
<dbReference type="CDD" id="cd17470">
    <property type="entry name" value="T3SS_Flik_C"/>
    <property type="match status" value="1"/>
</dbReference>
<evidence type="ECO:0000256" key="1">
    <source>
        <dbReference type="SAM" id="MobiDB-lite"/>
    </source>
</evidence>